<proteinExistence type="predicted"/>
<evidence type="ECO:0000313" key="4">
    <source>
        <dbReference type="EMBL" id="TQN71039.1"/>
    </source>
</evidence>
<dbReference type="PANTHER" id="PTHR44472">
    <property type="entry name" value="DDB1- AND CUL4-ASSOCIATED FACTOR 4-RELATED"/>
    <property type="match status" value="1"/>
</dbReference>
<dbReference type="GO" id="GO:0080008">
    <property type="term" value="C:Cul4-RING E3 ubiquitin ligase complex"/>
    <property type="evidence" value="ECO:0007669"/>
    <property type="project" value="TreeGrafter"/>
</dbReference>
<dbReference type="InterPro" id="IPR036322">
    <property type="entry name" value="WD40_repeat_dom_sf"/>
</dbReference>
<dbReference type="EMBL" id="PUHP01000311">
    <property type="protein sequence ID" value="TQN71039.1"/>
    <property type="molecule type" value="Genomic_DNA"/>
</dbReference>
<protein>
    <recommendedName>
        <fullName evidence="6">Myocyte-specific enhancer factor 2d</fullName>
    </recommendedName>
</protein>
<name>A0A5Q4BWQ8_9PEZI</name>
<dbReference type="PANTHER" id="PTHR44472:SF1">
    <property type="entry name" value="DDB1 AND CUL4 ASSOCIATED FACTOR 4"/>
    <property type="match status" value="1"/>
</dbReference>
<dbReference type="AlphaFoldDB" id="A0A5Q4BWQ8"/>
<dbReference type="Gene3D" id="2.130.10.10">
    <property type="entry name" value="YVTN repeat-like/Quinoprotein amine dehydrogenase"/>
    <property type="match status" value="1"/>
</dbReference>
<feature type="region of interest" description="Disordered" evidence="3">
    <location>
        <begin position="1"/>
        <end position="32"/>
    </location>
</feature>
<evidence type="ECO:0000256" key="2">
    <source>
        <dbReference type="ARBA" id="ARBA00022737"/>
    </source>
</evidence>
<organism evidence="4 5">
    <name type="scientific">Colletotrichum shisoi</name>
    <dbReference type="NCBI Taxonomy" id="2078593"/>
    <lineage>
        <taxon>Eukaryota</taxon>
        <taxon>Fungi</taxon>
        <taxon>Dikarya</taxon>
        <taxon>Ascomycota</taxon>
        <taxon>Pezizomycotina</taxon>
        <taxon>Sordariomycetes</taxon>
        <taxon>Hypocreomycetidae</taxon>
        <taxon>Glomerellales</taxon>
        <taxon>Glomerellaceae</taxon>
        <taxon>Colletotrichum</taxon>
        <taxon>Colletotrichum destructivum species complex</taxon>
    </lineage>
</organism>
<evidence type="ECO:0008006" key="6">
    <source>
        <dbReference type="Google" id="ProtNLM"/>
    </source>
</evidence>
<dbReference type="InterPro" id="IPR015943">
    <property type="entry name" value="WD40/YVTN_repeat-like_dom_sf"/>
</dbReference>
<dbReference type="SUPFAM" id="SSF50978">
    <property type="entry name" value="WD40 repeat-like"/>
    <property type="match status" value="1"/>
</dbReference>
<keyword evidence="1" id="KW-0853">WD repeat</keyword>
<dbReference type="OrthoDB" id="128867at2759"/>
<dbReference type="Proteomes" id="UP000326340">
    <property type="component" value="Unassembled WGS sequence"/>
</dbReference>
<evidence type="ECO:0000256" key="3">
    <source>
        <dbReference type="SAM" id="MobiDB-lite"/>
    </source>
</evidence>
<evidence type="ECO:0000256" key="1">
    <source>
        <dbReference type="ARBA" id="ARBA00022574"/>
    </source>
</evidence>
<gene>
    <name evidence="4" type="ORF">CSHISOI_04451</name>
</gene>
<accession>A0A5Q4BWQ8</accession>
<keyword evidence="5" id="KW-1185">Reference proteome</keyword>
<sequence length="517" mass="57391">MGEHPLRSENGTSDLDLLGPGASPDWTPNAMAPQQRMQIPGYYYDEEKGKYFKIEKNTSAPQGAAWSAANVKRRKIQHREAEAVAARRERLKRHITRSAVLRHPLLGGVLDVEQGLQRERRMRAHAGVPAEDLPAVAWAKGLVDKGEVPFVPSFARQSFPNIPCFYVGGDDVKTGLGVAYATLDEETLIGSYIPTDENERISFSTDASSRPERRLSHRHEMIGCPQISSINYHPHSHRIIVTSREPSNTCDIYLFSPPKSASNDDRPLWLLDRANHLRHTSFNTGRREGVVNQTTPAPPSSSSLTCVIGTSYGLLKLTSDERIHWLGPARPRPGPAEGDFFDQSFLPSNPNVLLAGGRNRDVRMIDMRVKWSEWDNIPVGPVARLRAVNPHQFLATGPRSRMALYDIRYRQRKPNGAKPVVEFAGYRNEAHMHVGWDVDLDSGVVAAAHDDGRVGVYSLLSGRRLACPSVDAVVARTPVRSLQFQTMPGRRHPSLFVGVGPNLKMFSIGALGEDDEC</sequence>
<reference evidence="4 5" key="1">
    <citation type="journal article" date="2019" name="Sci. Rep.">
        <title>Colletotrichum shisoi sp. nov., an anthracnose pathogen of Perilla frutescens in Japan: molecular phylogenetic, morphological and genomic evidence.</title>
        <authorList>
            <person name="Gan P."/>
            <person name="Tsushima A."/>
            <person name="Hiroyama R."/>
            <person name="Narusaka M."/>
            <person name="Takano Y."/>
            <person name="Narusaka Y."/>
            <person name="Kawaradani M."/>
            <person name="Damm U."/>
            <person name="Shirasu K."/>
        </authorList>
    </citation>
    <scope>NUCLEOTIDE SEQUENCE [LARGE SCALE GENOMIC DNA]</scope>
    <source>
        <strain evidence="4 5">PG-2018a</strain>
    </source>
</reference>
<comment type="caution">
    <text evidence="4">The sequence shown here is derived from an EMBL/GenBank/DDBJ whole genome shotgun (WGS) entry which is preliminary data.</text>
</comment>
<dbReference type="InterPro" id="IPR052254">
    <property type="entry name" value="CUL4-DDB1_E3_ligase_receptor"/>
</dbReference>
<evidence type="ECO:0000313" key="5">
    <source>
        <dbReference type="Proteomes" id="UP000326340"/>
    </source>
</evidence>
<keyword evidence="2" id="KW-0677">Repeat</keyword>